<keyword evidence="2" id="KW-1185">Reference proteome</keyword>
<dbReference type="SUPFAM" id="SSF53850">
    <property type="entry name" value="Periplasmic binding protein-like II"/>
    <property type="match status" value="1"/>
</dbReference>
<evidence type="ECO:0000313" key="2">
    <source>
        <dbReference type="Proteomes" id="UP000193570"/>
    </source>
</evidence>
<sequence>MPKTRLSAVSRTQGNNRALKEGAVGLPDFELDFEEVNPLPRAFRRMVREGAYDVSEMALTTFLCARAHGAPLTGLPIFLVRDFHHKSMAMNAAACLSGPKDLEGRRVGVMRGYTVTTGVWARTILAEEHGVDLGQVTWARSDDEHVASFVPPPNVEELGGEGSLEDQIRAGDPVAGVGLPAKGEGLVPVIADPFEAGLAACRDRGFYPINHLVVVRDDVLAAHPGLADQLFDAFAASRDLYLADLAAGRIAEPAPTDRVHAAVSAAGHAPLPYGIAPNRAVLETLMAQAVAQRIVDAPIPLEDLFAPELHDRAA</sequence>
<keyword evidence="1" id="KW-0456">Lyase</keyword>
<dbReference type="GO" id="GO:0018796">
    <property type="term" value="F:4,5-dihydroxyphthalate decarboxylase activity"/>
    <property type="evidence" value="ECO:0007669"/>
    <property type="project" value="UniProtKB-EC"/>
</dbReference>
<dbReference type="EC" id="4.1.1.55" evidence="1"/>
<accession>A0A1X6ZXN1</accession>
<evidence type="ECO:0000313" key="1">
    <source>
        <dbReference type="EMBL" id="SLN64246.1"/>
    </source>
</evidence>
<dbReference type="OrthoDB" id="8689594at2"/>
<dbReference type="AlphaFoldDB" id="A0A1X6ZXN1"/>
<dbReference type="Proteomes" id="UP000193570">
    <property type="component" value="Unassembled WGS sequence"/>
</dbReference>
<dbReference type="RefSeq" id="WP_085792945.1">
    <property type="nucleotide sequence ID" value="NZ_FWFK01000006.1"/>
</dbReference>
<proteinExistence type="predicted"/>
<gene>
    <name evidence="1" type="primary">pht5_3</name>
    <name evidence="1" type="ORF">ROJ8625_03259</name>
</gene>
<organism evidence="1 2">
    <name type="scientific">Roseivivax jejudonensis</name>
    <dbReference type="NCBI Taxonomy" id="1529041"/>
    <lineage>
        <taxon>Bacteria</taxon>
        <taxon>Pseudomonadati</taxon>
        <taxon>Pseudomonadota</taxon>
        <taxon>Alphaproteobacteria</taxon>
        <taxon>Rhodobacterales</taxon>
        <taxon>Roseobacteraceae</taxon>
        <taxon>Roseivivax</taxon>
    </lineage>
</organism>
<reference evidence="1 2" key="1">
    <citation type="submission" date="2017-03" db="EMBL/GenBank/DDBJ databases">
        <authorList>
            <person name="Afonso C.L."/>
            <person name="Miller P.J."/>
            <person name="Scott M.A."/>
            <person name="Spackman E."/>
            <person name="Goraichik I."/>
            <person name="Dimitrov K.M."/>
            <person name="Suarez D.L."/>
            <person name="Swayne D.E."/>
        </authorList>
    </citation>
    <scope>NUCLEOTIDE SEQUENCE [LARGE SCALE GENOMIC DNA]</scope>
    <source>
        <strain evidence="1 2">CECT 8625</strain>
    </source>
</reference>
<dbReference type="EMBL" id="FWFK01000006">
    <property type="protein sequence ID" value="SLN64246.1"/>
    <property type="molecule type" value="Genomic_DNA"/>
</dbReference>
<protein>
    <submittedName>
        <fullName evidence="1">4,5-dihydroxyphthalate decarboxylase</fullName>
        <ecNumber evidence="1">4.1.1.55</ecNumber>
    </submittedName>
</protein>
<name>A0A1X6ZXN1_9RHOB</name>